<organism evidence="1 2">
    <name type="scientific">Methylocystis parvus</name>
    <dbReference type="NCBI Taxonomy" id="134"/>
    <lineage>
        <taxon>Bacteria</taxon>
        <taxon>Pseudomonadati</taxon>
        <taxon>Pseudomonadota</taxon>
        <taxon>Alphaproteobacteria</taxon>
        <taxon>Hyphomicrobiales</taxon>
        <taxon>Methylocystaceae</taxon>
        <taxon>Methylocystis</taxon>
    </lineage>
</organism>
<dbReference type="AlphaFoldDB" id="A0A6B8M6R3"/>
<name>A0A6B8M6R3_9HYPH</name>
<keyword evidence="2" id="KW-1185">Reference proteome</keyword>
<protein>
    <submittedName>
        <fullName evidence="1">Uncharacterized protein</fullName>
    </submittedName>
</protein>
<gene>
    <name evidence="1" type="ORF">F7D14_05740</name>
</gene>
<dbReference type="KEGG" id="mpar:F7D14_05740"/>
<accession>A0A6B8M6R3</accession>
<dbReference type="Proteomes" id="UP000422569">
    <property type="component" value="Chromosome"/>
</dbReference>
<dbReference type="RefSeq" id="WP_026016048.1">
    <property type="nucleotide sequence ID" value="NZ_CP044331.1"/>
</dbReference>
<sequence length="154" mass="16106">MRLAEAYASATAEEIEAALAGGKLIVYSVGRPPSANHKITRSSALAEYTFASPAFDDAKTPVFTENGAVAQHVGTPGWARAFSADGAVVADFSVGAGPTEIKCDSISATPGFPIKVVSLKIALPAETVSFEKTEFGHVYITGQDNPYRKLSVRG</sequence>
<reference evidence="1 2" key="1">
    <citation type="submission" date="2019-09" db="EMBL/GenBank/DDBJ databases">
        <title>Isolation and complete genome sequencing of Methylocystis species.</title>
        <authorList>
            <person name="Rumah B.L."/>
            <person name="Stead C.E."/>
            <person name="Stevens B.C."/>
            <person name="Minton N.P."/>
            <person name="Grosse-Honebrink A."/>
            <person name="Zhang Y."/>
        </authorList>
    </citation>
    <scope>NUCLEOTIDE SEQUENCE [LARGE SCALE GENOMIC DNA]</scope>
    <source>
        <strain evidence="1 2">BRCS2</strain>
    </source>
</reference>
<evidence type="ECO:0000313" key="1">
    <source>
        <dbReference type="EMBL" id="QGM97023.1"/>
    </source>
</evidence>
<evidence type="ECO:0000313" key="2">
    <source>
        <dbReference type="Proteomes" id="UP000422569"/>
    </source>
</evidence>
<dbReference type="EMBL" id="CP044331">
    <property type="protein sequence ID" value="QGM97023.1"/>
    <property type="molecule type" value="Genomic_DNA"/>
</dbReference>
<proteinExistence type="predicted"/>